<evidence type="ECO:0000256" key="1">
    <source>
        <dbReference type="SAM" id="Phobius"/>
    </source>
</evidence>
<protein>
    <recommendedName>
        <fullName evidence="2">DUF7703 domain-containing protein</fullName>
    </recommendedName>
</protein>
<feature type="transmembrane region" description="Helical" evidence="1">
    <location>
        <begin position="20"/>
        <end position="43"/>
    </location>
</feature>
<keyword evidence="1" id="KW-1133">Transmembrane helix</keyword>
<dbReference type="PANTHER" id="PTHR37013:SF4">
    <property type="entry name" value="INTEGRAL MEMBRANE PROTEIN"/>
    <property type="match status" value="1"/>
</dbReference>
<keyword evidence="4" id="KW-1185">Reference proteome</keyword>
<dbReference type="AlphaFoldDB" id="A0A1L9U1V7"/>
<organism evidence="3 4">
    <name type="scientific">Aspergillus brasiliensis (strain CBS 101740 / IMI 381727 / IBT 21946)</name>
    <dbReference type="NCBI Taxonomy" id="767769"/>
    <lineage>
        <taxon>Eukaryota</taxon>
        <taxon>Fungi</taxon>
        <taxon>Dikarya</taxon>
        <taxon>Ascomycota</taxon>
        <taxon>Pezizomycotina</taxon>
        <taxon>Eurotiomycetes</taxon>
        <taxon>Eurotiomycetidae</taxon>
        <taxon>Eurotiales</taxon>
        <taxon>Aspergillaceae</taxon>
        <taxon>Aspergillus</taxon>
        <taxon>Aspergillus subgen. Circumdati</taxon>
    </lineage>
</organism>
<dbReference type="STRING" id="767769.A0A1L9U1V7"/>
<sequence length="360" mass="40735">MSPSDIGNRLGSELSLVESYTVTSFFSIALYNVLELTFILFVSFKRRGGLYFWSFFIATWGIALYAIGFILKDFNLANSISYFYASLMFLGWSSMVTGQSMVLYSRLHLIVQNHLTLRLILCMIIVNAVILHIPAGVLCYLANSPVFPRFVVPFAVYEKVHVSVFFVQELVISGLYLYETCKLLHSELVMRDMHRGACRRLLLHLIYMSAIVMLLDIGILLLEYTGRYTSQTAIKGFVYSVKLKLEFSVLNRLVEFVQRSSHLSPDLILGSHLTDSRDSWNIPGEWQSSGGHLHPRICCSWFRYAGQAQHEHGCFIRGYIMRALHIALKSSLAREPTELGSVTVAPGLNVHRTVNRAANG</sequence>
<keyword evidence="1" id="KW-0472">Membrane</keyword>
<feature type="domain" description="DUF7703" evidence="2">
    <location>
        <begin position="15"/>
        <end position="260"/>
    </location>
</feature>
<dbReference type="OMA" id="IIILMYG"/>
<feature type="transmembrane region" description="Helical" evidence="1">
    <location>
        <begin position="83"/>
        <end position="104"/>
    </location>
</feature>
<dbReference type="VEuPathDB" id="FungiDB:ASPBRDRAFT_60369"/>
<dbReference type="InterPro" id="IPR056120">
    <property type="entry name" value="DUF7703"/>
</dbReference>
<evidence type="ECO:0000313" key="3">
    <source>
        <dbReference type="EMBL" id="OJJ65632.1"/>
    </source>
</evidence>
<accession>A0A1L9U1V7</accession>
<feature type="transmembrane region" description="Helical" evidence="1">
    <location>
        <begin position="201"/>
        <end position="222"/>
    </location>
</feature>
<keyword evidence="1" id="KW-0812">Transmembrane</keyword>
<feature type="transmembrane region" description="Helical" evidence="1">
    <location>
        <begin position="50"/>
        <end position="71"/>
    </location>
</feature>
<dbReference type="GeneID" id="93580707"/>
<dbReference type="Pfam" id="PF24802">
    <property type="entry name" value="DUF7703"/>
    <property type="match status" value="1"/>
</dbReference>
<name>A0A1L9U1V7_ASPBC</name>
<proteinExistence type="predicted"/>
<feature type="transmembrane region" description="Helical" evidence="1">
    <location>
        <begin position="116"/>
        <end position="143"/>
    </location>
</feature>
<gene>
    <name evidence="3" type="ORF">ASPBRDRAFT_60369</name>
</gene>
<dbReference type="PANTHER" id="PTHR37013">
    <property type="entry name" value="INTEGRAL MEMBRANE PROTEIN (AFU_ORTHOLOGUE AFUA_1G05950)-RELATED"/>
    <property type="match status" value="1"/>
</dbReference>
<dbReference type="EMBL" id="KV878715">
    <property type="protein sequence ID" value="OJJ65632.1"/>
    <property type="molecule type" value="Genomic_DNA"/>
</dbReference>
<dbReference type="Proteomes" id="UP000184499">
    <property type="component" value="Unassembled WGS sequence"/>
</dbReference>
<dbReference type="OrthoDB" id="405906at2759"/>
<evidence type="ECO:0000259" key="2">
    <source>
        <dbReference type="Pfam" id="PF24802"/>
    </source>
</evidence>
<dbReference type="RefSeq" id="XP_067472883.1">
    <property type="nucleotide sequence ID" value="XM_067628219.1"/>
</dbReference>
<reference evidence="4" key="1">
    <citation type="journal article" date="2017" name="Genome Biol.">
        <title>Comparative genomics reveals high biological diversity and specific adaptations in the industrially and medically important fungal genus Aspergillus.</title>
        <authorList>
            <person name="de Vries R.P."/>
            <person name="Riley R."/>
            <person name="Wiebenga A."/>
            <person name="Aguilar-Osorio G."/>
            <person name="Amillis S."/>
            <person name="Uchima C.A."/>
            <person name="Anderluh G."/>
            <person name="Asadollahi M."/>
            <person name="Askin M."/>
            <person name="Barry K."/>
            <person name="Battaglia E."/>
            <person name="Bayram O."/>
            <person name="Benocci T."/>
            <person name="Braus-Stromeyer S.A."/>
            <person name="Caldana C."/>
            <person name="Canovas D."/>
            <person name="Cerqueira G.C."/>
            <person name="Chen F."/>
            <person name="Chen W."/>
            <person name="Choi C."/>
            <person name="Clum A."/>
            <person name="Dos Santos R.A."/>
            <person name="Damasio A.R."/>
            <person name="Diallinas G."/>
            <person name="Emri T."/>
            <person name="Fekete E."/>
            <person name="Flipphi M."/>
            <person name="Freyberg S."/>
            <person name="Gallo A."/>
            <person name="Gournas C."/>
            <person name="Habgood R."/>
            <person name="Hainaut M."/>
            <person name="Harispe M.L."/>
            <person name="Henrissat B."/>
            <person name="Hilden K.S."/>
            <person name="Hope R."/>
            <person name="Hossain A."/>
            <person name="Karabika E."/>
            <person name="Karaffa L."/>
            <person name="Karanyi Z."/>
            <person name="Krasevec N."/>
            <person name="Kuo A."/>
            <person name="Kusch H."/>
            <person name="LaButti K."/>
            <person name="Lagendijk E.L."/>
            <person name="Lapidus A."/>
            <person name="Levasseur A."/>
            <person name="Lindquist E."/>
            <person name="Lipzen A."/>
            <person name="Logrieco A.F."/>
            <person name="MacCabe A."/>
            <person name="Maekelae M.R."/>
            <person name="Malavazi I."/>
            <person name="Melin P."/>
            <person name="Meyer V."/>
            <person name="Mielnichuk N."/>
            <person name="Miskei M."/>
            <person name="Molnar A.P."/>
            <person name="Mule G."/>
            <person name="Ngan C.Y."/>
            <person name="Orejas M."/>
            <person name="Orosz E."/>
            <person name="Ouedraogo J.P."/>
            <person name="Overkamp K.M."/>
            <person name="Park H.-S."/>
            <person name="Perrone G."/>
            <person name="Piumi F."/>
            <person name="Punt P.J."/>
            <person name="Ram A.F."/>
            <person name="Ramon A."/>
            <person name="Rauscher S."/>
            <person name="Record E."/>
            <person name="Riano-Pachon D.M."/>
            <person name="Robert V."/>
            <person name="Roehrig J."/>
            <person name="Ruller R."/>
            <person name="Salamov A."/>
            <person name="Salih N.S."/>
            <person name="Samson R.A."/>
            <person name="Sandor E."/>
            <person name="Sanguinetti M."/>
            <person name="Schuetze T."/>
            <person name="Sepcic K."/>
            <person name="Shelest E."/>
            <person name="Sherlock G."/>
            <person name="Sophianopoulou V."/>
            <person name="Squina F.M."/>
            <person name="Sun H."/>
            <person name="Susca A."/>
            <person name="Todd R.B."/>
            <person name="Tsang A."/>
            <person name="Unkles S.E."/>
            <person name="van de Wiele N."/>
            <person name="van Rossen-Uffink D."/>
            <person name="Oliveira J.V."/>
            <person name="Vesth T.C."/>
            <person name="Visser J."/>
            <person name="Yu J.-H."/>
            <person name="Zhou M."/>
            <person name="Andersen M.R."/>
            <person name="Archer D.B."/>
            <person name="Baker S.E."/>
            <person name="Benoit I."/>
            <person name="Brakhage A.A."/>
            <person name="Braus G.H."/>
            <person name="Fischer R."/>
            <person name="Frisvad J.C."/>
            <person name="Goldman G.H."/>
            <person name="Houbraken J."/>
            <person name="Oakley B."/>
            <person name="Pocsi I."/>
            <person name="Scazzocchio C."/>
            <person name="Seiboth B."/>
            <person name="vanKuyk P.A."/>
            <person name="Wortman J."/>
            <person name="Dyer P.S."/>
            <person name="Grigoriev I.V."/>
        </authorList>
    </citation>
    <scope>NUCLEOTIDE SEQUENCE [LARGE SCALE GENOMIC DNA]</scope>
    <source>
        <strain evidence="4">CBS 101740 / IMI 381727 / IBT 21946</strain>
    </source>
</reference>
<evidence type="ECO:0000313" key="4">
    <source>
        <dbReference type="Proteomes" id="UP000184499"/>
    </source>
</evidence>